<dbReference type="RefSeq" id="WP_039410719.1">
    <property type="nucleotide sequence ID" value="NZ_CP094242.1"/>
</dbReference>
<keyword evidence="7 9" id="KW-0520">NAD</keyword>
<comment type="function">
    <text evidence="1">Catalyzes the reversible oxidation of malate to oxaloacetate.</text>
</comment>
<evidence type="ECO:0000256" key="4">
    <source>
        <dbReference type="ARBA" id="ARBA00012967"/>
    </source>
</evidence>
<evidence type="ECO:0000256" key="11">
    <source>
        <dbReference type="PIRSR" id="PIRSR000102-3"/>
    </source>
</evidence>
<feature type="binding site" evidence="9">
    <location>
        <position position="85"/>
    </location>
    <ligand>
        <name>substrate</name>
    </ligand>
</feature>
<feature type="binding site" evidence="9 11">
    <location>
        <position position="37"/>
    </location>
    <ligand>
        <name>NAD(+)</name>
        <dbReference type="ChEBI" id="CHEBI:57540"/>
    </ligand>
</feature>
<dbReference type="NCBIfam" id="TIGR01771">
    <property type="entry name" value="L-LDH-NAD"/>
    <property type="match status" value="1"/>
</dbReference>
<sequence>MKKVGNKVVVVGLGAVGVSYAYSMLNQALCDDMVLIDINRTRAEGEARDFRHGMPYAASPARIYVGDYDDCSDADIVCICAGAAQAPGETRLDLIDKNLRIFRDIVSKVMASGFDGIFLVASNPVDVLSYAVLRFSGLPKERVIGSGTILDSARFRVCLGNEFDVAPWSVDAMMIGEHGDSIIALWSTANIAGMSVQKMLEQSEDGQERMDKIYNNVRNAAYEVIAAKGSTSHGIGMGLSRISNAILHNQGVVLPVSTLLEGEFGQNGVYIGVPTVVNRQGAVRIIDLQLSDDEAERFARSAELLKSYQRKVDEMVG</sequence>
<dbReference type="Gene3D" id="3.90.110.10">
    <property type="entry name" value="Lactate dehydrogenase/glycoside hydrolase, family 4, C-terminal"/>
    <property type="match status" value="1"/>
</dbReference>
<protein>
    <recommendedName>
        <fullName evidence="4 9">L-lactate dehydrogenase</fullName>
        <shortName evidence="9">L-LDH</shortName>
        <ecNumber evidence="4 9">1.1.1.27</ecNumber>
    </recommendedName>
</protein>
<dbReference type="PRINTS" id="PR00086">
    <property type="entry name" value="LLDHDRGNASE"/>
</dbReference>
<name>A0A0C1EAG5_9NEIS</name>
<reference evidence="14 16" key="1">
    <citation type="submission" date="2014-12" db="EMBL/GenBank/DDBJ databases">
        <title>Genome sequence of Morococcus cerebrosus.</title>
        <authorList>
            <person name="Shin S.-K."/>
            <person name="Yi H."/>
        </authorList>
    </citation>
    <scope>NUCLEOTIDE SEQUENCE [LARGE SCALE GENOMIC DNA]</scope>
    <source>
        <strain evidence="14 16">CIP 81.93</strain>
    </source>
</reference>
<evidence type="ECO:0000256" key="8">
    <source>
        <dbReference type="ARBA" id="ARBA00049258"/>
    </source>
</evidence>
<keyword evidence="5" id="KW-0816">Tricarboxylic acid cycle</keyword>
<evidence type="ECO:0000256" key="7">
    <source>
        <dbReference type="ARBA" id="ARBA00023027"/>
    </source>
</evidence>
<feature type="modified residue" description="Phosphotyrosine" evidence="9">
    <location>
        <position position="222"/>
    </location>
</feature>
<feature type="binding site" evidence="11">
    <location>
        <begin position="12"/>
        <end position="17"/>
    </location>
    <ligand>
        <name>NAD(+)</name>
        <dbReference type="ChEBI" id="CHEBI:57540"/>
    </ligand>
</feature>
<dbReference type="Pfam" id="PF02866">
    <property type="entry name" value="Ldh_1_C"/>
    <property type="match status" value="1"/>
</dbReference>
<evidence type="ECO:0000313" key="15">
    <source>
        <dbReference type="EMBL" id="UNV87959.1"/>
    </source>
</evidence>
<dbReference type="CDD" id="cd05291">
    <property type="entry name" value="HicDH_like"/>
    <property type="match status" value="1"/>
</dbReference>
<feature type="binding site" evidence="9">
    <location>
        <position position="42"/>
    </location>
    <ligand>
        <name>NAD(+)</name>
        <dbReference type="ChEBI" id="CHEBI:57540"/>
    </ligand>
</feature>
<dbReference type="AlphaFoldDB" id="A0A0C1EAG5"/>
<dbReference type="SUPFAM" id="SSF56327">
    <property type="entry name" value="LDH C-terminal domain-like"/>
    <property type="match status" value="1"/>
</dbReference>
<keyword evidence="17" id="KW-1185">Reference proteome</keyword>
<dbReference type="GO" id="GO:0006099">
    <property type="term" value="P:tricarboxylic acid cycle"/>
    <property type="evidence" value="ECO:0007669"/>
    <property type="project" value="UniProtKB-KW"/>
</dbReference>
<dbReference type="EC" id="1.1.1.27" evidence="4 9"/>
<dbReference type="InterPro" id="IPR015955">
    <property type="entry name" value="Lactate_DH/Glyco_Ohase_4_C"/>
</dbReference>
<feature type="binding site" evidence="9">
    <location>
        <begin position="121"/>
        <end position="123"/>
    </location>
    <ligand>
        <name>NAD(+)</name>
        <dbReference type="ChEBI" id="CHEBI:57540"/>
    </ligand>
</feature>
<feature type="binding site" evidence="9">
    <location>
        <position position="16"/>
    </location>
    <ligand>
        <name>NAD(+)</name>
        <dbReference type="ChEBI" id="CHEBI:57540"/>
    </ligand>
</feature>
<dbReference type="GO" id="GO:0004459">
    <property type="term" value="F:L-lactate dehydrogenase (NAD+) activity"/>
    <property type="evidence" value="ECO:0007669"/>
    <property type="project" value="UniProtKB-UniRule"/>
</dbReference>
<dbReference type="HAMAP" id="MF_00488">
    <property type="entry name" value="Lactate_dehydrog"/>
    <property type="match status" value="1"/>
</dbReference>
<evidence type="ECO:0000259" key="13">
    <source>
        <dbReference type="Pfam" id="PF02866"/>
    </source>
</evidence>
<dbReference type="PIRSF" id="PIRSF000102">
    <property type="entry name" value="Lac_mal_DH"/>
    <property type="match status" value="1"/>
</dbReference>
<dbReference type="GO" id="GO:0005737">
    <property type="term" value="C:cytoplasm"/>
    <property type="evidence" value="ECO:0007669"/>
    <property type="project" value="UniProtKB-SubCell"/>
</dbReference>
<dbReference type="Proteomes" id="UP000829504">
    <property type="component" value="Chromosome"/>
</dbReference>
<feature type="active site" description="Proton acceptor" evidence="9 10">
    <location>
        <position position="178"/>
    </location>
</feature>
<dbReference type="InterPro" id="IPR036291">
    <property type="entry name" value="NAD(P)-bd_dom_sf"/>
</dbReference>
<gene>
    <name evidence="9" type="primary">ldh</name>
    <name evidence="14" type="ORF">MCC93_27520</name>
    <name evidence="15" type="ORF">MON37_03225</name>
</gene>
<accession>A0A0C1EAG5</accession>
<feature type="binding site" evidence="9">
    <location>
        <begin position="151"/>
        <end position="154"/>
    </location>
    <ligand>
        <name>substrate</name>
    </ligand>
</feature>
<dbReference type="InterPro" id="IPR022383">
    <property type="entry name" value="Lactate/malate_DH_C"/>
</dbReference>
<evidence type="ECO:0000256" key="9">
    <source>
        <dbReference type="HAMAP-Rule" id="MF_00488"/>
    </source>
</evidence>
<keyword evidence="9" id="KW-0963">Cytoplasm</keyword>
<dbReference type="PANTHER" id="PTHR43128:SF16">
    <property type="entry name" value="L-LACTATE DEHYDROGENASE"/>
    <property type="match status" value="1"/>
</dbReference>
<dbReference type="FunFam" id="3.40.50.720:FF:000018">
    <property type="entry name" value="Malate dehydrogenase"/>
    <property type="match status" value="1"/>
</dbReference>
<dbReference type="Proteomes" id="UP000031390">
    <property type="component" value="Unassembled WGS sequence"/>
</dbReference>
<feature type="binding site" evidence="9">
    <location>
        <begin position="123"/>
        <end position="126"/>
    </location>
    <ligand>
        <name>substrate</name>
    </ligand>
</feature>
<feature type="binding site" evidence="11">
    <location>
        <position position="98"/>
    </location>
    <ligand>
        <name>NAD(+)</name>
        <dbReference type="ChEBI" id="CHEBI:57540"/>
    </ligand>
</feature>
<evidence type="ECO:0000256" key="10">
    <source>
        <dbReference type="PIRSR" id="PIRSR000102-1"/>
    </source>
</evidence>
<dbReference type="InterPro" id="IPR001236">
    <property type="entry name" value="Lactate/malate_DH_N"/>
</dbReference>
<comment type="subcellular location">
    <subcellularLocation>
        <location evidence="9">Cytoplasm</location>
    </subcellularLocation>
</comment>
<dbReference type="UniPathway" id="UPA00554">
    <property type="reaction ID" value="UER00611"/>
</dbReference>
<comment type="subunit">
    <text evidence="9">Homotetramer.</text>
</comment>
<dbReference type="InterPro" id="IPR011304">
    <property type="entry name" value="L-lactate_DH"/>
</dbReference>
<comment type="similarity">
    <text evidence="3 9">Belongs to the LDH/MDH superfamily. LDH family.</text>
</comment>
<evidence type="ECO:0000256" key="5">
    <source>
        <dbReference type="ARBA" id="ARBA00022532"/>
    </source>
</evidence>
<dbReference type="InterPro" id="IPR018177">
    <property type="entry name" value="L-lactate_DH_AS"/>
</dbReference>
<evidence type="ECO:0000256" key="1">
    <source>
        <dbReference type="ARBA" id="ARBA00003966"/>
    </source>
</evidence>
<feature type="domain" description="Lactate/malate dehydrogenase C-terminal" evidence="13">
    <location>
        <begin position="148"/>
        <end position="312"/>
    </location>
</feature>
<feature type="binding site" evidence="9">
    <location>
        <begin position="82"/>
        <end position="83"/>
    </location>
    <ligand>
        <name>NAD(+)</name>
        <dbReference type="ChEBI" id="CHEBI:57540"/>
    </ligand>
</feature>
<dbReference type="NCBIfam" id="NF000824">
    <property type="entry name" value="PRK00066.1"/>
    <property type="match status" value="1"/>
</dbReference>
<proteinExistence type="inferred from homology"/>
<dbReference type="GO" id="GO:0006096">
    <property type="term" value="P:glycolytic process"/>
    <property type="evidence" value="ECO:0007669"/>
    <property type="project" value="UniProtKB-UniRule"/>
</dbReference>
<keyword evidence="9" id="KW-0597">Phosphoprotein</keyword>
<dbReference type="EMBL" id="CP094242">
    <property type="protein sequence ID" value="UNV87959.1"/>
    <property type="molecule type" value="Genomic_DNA"/>
</dbReference>
<keyword evidence="6 9" id="KW-0560">Oxidoreductase</keyword>
<feature type="domain" description="Lactate/malate dehydrogenase N-terminal" evidence="12">
    <location>
        <begin position="7"/>
        <end position="145"/>
    </location>
</feature>
<evidence type="ECO:0000313" key="17">
    <source>
        <dbReference type="Proteomes" id="UP000829504"/>
    </source>
</evidence>
<dbReference type="PROSITE" id="PS00064">
    <property type="entry name" value="L_LDH"/>
    <property type="match status" value="1"/>
</dbReference>
<evidence type="ECO:0000256" key="3">
    <source>
        <dbReference type="ARBA" id="ARBA00006054"/>
    </source>
</evidence>
<comment type="function">
    <text evidence="9">Catalyzes the conversion of lactate to pyruvate.</text>
</comment>
<dbReference type="Gene3D" id="3.40.50.720">
    <property type="entry name" value="NAD(P)-binding Rossmann-like Domain"/>
    <property type="match status" value="1"/>
</dbReference>
<dbReference type="EMBL" id="JUFZ01000152">
    <property type="protein sequence ID" value="KIC05803.1"/>
    <property type="molecule type" value="Genomic_DNA"/>
</dbReference>
<reference evidence="15 17" key="2">
    <citation type="submission" date="2022-03" db="EMBL/GenBank/DDBJ databases">
        <title>Genome sequencing of Morococcus cerebrosus.</title>
        <authorList>
            <person name="Baek M.-G."/>
            <person name="Yi H."/>
        </authorList>
    </citation>
    <scope>NUCLEOTIDE SEQUENCE [LARGE SCALE GENOMIC DNA]</scope>
    <source>
        <strain evidence="15 17">CIP 81.93</strain>
    </source>
</reference>
<evidence type="ECO:0000313" key="14">
    <source>
        <dbReference type="EMBL" id="KIC05803.1"/>
    </source>
</evidence>
<dbReference type="SUPFAM" id="SSF51735">
    <property type="entry name" value="NAD(P)-binding Rossmann-fold domains"/>
    <property type="match status" value="1"/>
</dbReference>
<evidence type="ECO:0000313" key="16">
    <source>
        <dbReference type="Proteomes" id="UP000031390"/>
    </source>
</evidence>
<dbReference type="Pfam" id="PF00056">
    <property type="entry name" value="Ldh_1_N"/>
    <property type="match status" value="1"/>
</dbReference>
<feature type="binding site" evidence="9">
    <location>
        <position position="146"/>
    </location>
    <ligand>
        <name>NAD(+)</name>
        <dbReference type="ChEBI" id="CHEBI:57540"/>
    </ligand>
</feature>
<feature type="binding site" evidence="9">
    <location>
        <position position="231"/>
    </location>
    <ligand>
        <name>substrate</name>
    </ligand>
</feature>
<organism evidence="14 16">
    <name type="scientific">Morococcus cerebrosus</name>
    <dbReference type="NCBI Taxonomy" id="1056807"/>
    <lineage>
        <taxon>Bacteria</taxon>
        <taxon>Pseudomonadati</taxon>
        <taxon>Pseudomonadota</taxon>
        <taxon>Betaproteobacteria</taxon>
        <taxon>Neisseriales</taxon>
        <taxon>Neisseriaceae</taxon>
        <taxon>Morococcus</taxon>
    </lineage>
</organism>
<feature type="binding site" evidence="9">
    <location>
        <position position="68"/>
    </location>
    <ligand>
        <name>NAD(+)</name>
        <dbReference type="ChEBI" id="CHEBI:57540"/>
    </ligand>
</feature>
<dbReference type="PANTHER" id="PTHR43128">
    <property type="entry name" value="L-2-HYDROXYCARBOXYLATE DEHYDROGENASE (NAD(P)(+))"/>
    <property type="match status" value="1"/>
</dbReference>
<evidence type="ECO:0000256" key="6">
    <source>
        <dbReference type="ARBA" id="ARBA00023002"/>
    </source>
</evidence>
<evidence type="ECO:0000256" key="2">
    <source>
        <dbReference type="ARBA" id="ARBA00004843"/>
    </source>
</evidence>
<comment type="catalytic activity">
    <reaction evidence="8 9">
        <text>(S)-lactate + NAD(+) = pyruvate + NADH + H(+)</text>
        <dbReference type="Rhea" id="RHEA:23444"/>
        <dbReference type="ChEBI" id="CHEBI:15361"/>
        <dbReference type="ChEBI" id="CHEBI:15378"/>
        <dbReference type="ChEBI" id="CHEBI:16651"/>
        <dbReference type="ChEBI" id="CHEBI:57540"/>
        <dbReference type="ChEBI" id="CHEBI:57945"/>
        <dbReference type="EC" id="1.1.1.27"/>
    </reaction>
</comment>
<evidence type="ECO:0000259" key="12">
    <source>
        <dbReference type="Pfam" id="PF00056"/>
    </source>
</evidence>
<dbReference type="GO" id="GO:0006089">
    <property type="term" value="P:lactate metabolic process"/>
    <property type="evidence" value="ECO:0007669"/>
    <property type="project" value="TreeGrafter"/>
</dbReference>
<dbReference type="PATRIC" id="fig|1056807.3.peg.2636"/>
<dbReference type="InterPro" id="IPR001557">
    <property type="entry name" value="L-lactate/malate_DH"/>
</dbReference>
<comment type="pathway">
    <text evidence="2 9">Fermentation; pyruvate fermentation to lactate; (S)-lactate from pyruvate: step 1/1.</text>
</comment>
<feature type="binding site" evidence="9">
    <location>
        <position position="91"/>
    </location>
    <ligand>
        <name>substrate</name>
    </ligand>
</feature>
<comment type="caution">
    <text evidence="9">Lacks conserved residue(s) required for the propagation of feature annotation.</text>
</comment>